<feature type="region of interest" description="Disordered" evidence="1">
    <location>
        <begin position="159"/>
        <end position="215"/>
    </location>
</feature>
<dbReference type="AlphaFoldDB" id="A0A3N2DDJ3"/>
<dbReference type="EMBL" id="RKHQ01000001">
    <property type="protein sequence ID" value="ROR97504.1"/>
    <property type="molecule type" value="Genomic_DNA"/>
</dbReference>
<accession>A0A3N2DDJ3</accession>
<dbReference type="Proteomes" id="UP000275356">
    <property type="component" value="Unassembled WGS sequence"/>
</dbReference>
<keyword evidence="2" id="KW-1133">Transmembrane helix</keyword>
<gene>
    <name evidence="4" type="ORF">EDD28_2103</name>
</gene>
<keyword evidence="5" id="KW-1185">Reference proteome</keyword>
<protein>
    <recommendedName>
        <fullName evidence="3">General stress protein 17M-like domain-containing protein</fullName>
    </recommendedName>
</protein>
<evidence type="ECO:0000256" key="1">
    <source>
        <dbReference type="SAM" id="MobiDB-lite"/>
    </source>
</evidence>
<reference evidence="4 5" key="1">
    <citation type="submission" date="2018-11" db="EMBL/GenBank/DDBJ databases">
        <title>Sequencing the genomes of 1000 actinobacteria strains.</title>
        <authorList>
            <person name="Klenk H.-P."/>
        </authorList>
    </citation>
    <scope>NUCLEOTIDE SEQUENCE [LARGE SCALE GENOMIC DNA]</scope>
    <source>
        <strain evidence="4 5">DSM 13521</strain>
    </source>
</reference>
<keyword evidence="2" id="KW-0472">Membrane</keyword>
<feature type="transmembrane region" description="Helical" evidence="2">
    <location>
        <begin position="94"/>
        <end position="117"/>
    </location>
</feature>
<dbReference type="Pfam" id="PF11181">
    <property type="entry name" value="YflT"/>
    <property type="match status" value="1"/>
</dbReference>
<proteinExistence type="predicted"/>
<evidence type="ECO:0000313" key="4">
    <source>
        <dbReference type="EMBL" id="ROR97504.1"/>
    </source>
</evidence>
<name>A0A3N2DDJ3_9MICO</name>
<dbReference type="InterPro" id="IPR025889">
    <property type="entry name" value="GSP17M-like_dom"/>
</dbReference>
<keyword evidence="2" id="KW-0812">Transmembrane</keyword>
<sequence>MNDARRTTVPTPPQGEEIASFATYLEAQKAVDVLADSAFAVQAVTIVGSDLRMVERVTGRLSYPRVALAGALSGVWFGLFIGLLFSMFNENGMATIVVCVSLGAAFGMLFGVISYAFTGGKRDFVSQSQVVASRYDVLCLSELAGDARSRLQQAGITTVGRGQGHGQGTAFGPGGPGAPAAPGPVGDPASRPTPTPPEALEPPRYGQRLDDPPQR</sequence>
<organism evidence="4 5">
    <name type="scientific">Salana multivorans</name>
    <dbReference type="NCBI Taxonomy" id="120377"/>
    <lineage>
        <taxon>Bacteria</taxon>
        <taxon>Bacillati</taxon>
        <taxon>Actinomycetota</taxon>
        <taxon>Actinomycetes</taxon>
        <taxon>Micrococcales</taxon>
        <taxon>Beutenbergiaceae</taxon>
        <taxon>Salana</taxon>
    </lineage>
</organism>
<evidence type="ECO:0000256" key="2">
    <source>
        <dbReference type="SAM" id="Phobius"/>
    </source>
</evidence>
<comment type="caution">
    <text evidence="4">The sequence shown here is derived from an EMBL/GenBank/DDBJ whole genome shotgun (WGS) entry which is preliminary data.</text>
</comment>
<feature type="compositionally biased region" description="Gly residues" evidence="1">
    <location>
        <begin position="161"/>
        <end position="177"/>
    </location>
</feature>
<feature type="domain" description="General stress protein 17M-like" evidence="3">
    <location>
        <begin position="17"/>
        <end position="91"/>
    </location>
</feature>
<feature type="compositionally biased region" description="Pro residues" evidence="1">
    <location>
        <begin position="191"/>
        <end position="200"/>
    </location>
</feature>
<evidence type="ECO:0000259" key="3">
    <source>
        <dbReference type="Pfam" id="PF11181"/>
    </source>
</evidence>
<feature type="transmembrane region" description="Helical" evidence="2">
    <location>
        <begin position="66"/>
        <end position="88"/>
    </location>
</feature>
<evidence type="ECO:0000313" key="5">
    <source>
        <dbReference type="Proteomes" id="UP000275356"/>
    </source>
</evidence>
<feature type="compositionally biased region" description="Low complexity" evidence="1">
    <location>
        <begin position="178"/>
        <end position="189"/>
    </location>
</feature>